<reference evidence="2" key="1">
    <citation type="journal article" date="2023" name="Nat. Plants">
        <title>Single-cell RNA sequencing provides a high-resolution roadmap for understanding the multicellular compartmentation of specialized metabolism.</title>
        <authorList>
            <person name="Sun S."/>
            <person name="Shen X."/>
            <person name="Li Y."/>
            <person name="Li Y."/>
            <person name="Wang S."/>
            <person name="Li R."/>
            <person name="Zhang H."/>
            <person name="Shen G."/>
            <person name="Guo B."/>
            <person name="Wei J."/>
            <person name="Xu J."/>
            <person name="St-Pierre B."/>
            <person name="Chen S."/>
            <person name="Sun C."/>
        </authorList>
    </citation>
    <scope>NUCLEOTIDE SEQUENCE [LARGE SCALE GENOMIC DNA]</scope>
</reference>
<proteinExistence type="predicted"/>
<accession>A0ACC0CFA9</accession>
<gene>
    <name evidence="1" type="ORF">M9H77_04808</name>
</gene>
<evidence type="ECO:0000313" key="1">
    <source>
        <dbReference type="EMBL" id="KAI5683580.1"/>
    </source>
</evidence>
<comment type="caution">
    <text evidence="1">The sequence shown here is derived from an EMBL/GenBank/DDBJ whole genome shotgun (WGS) entry which is preliminary data.</text>
</comment>
<protein>
    <submittedName>
        <fullName evidence="1">Uncharacterized protein</fullName>
    </submittedName>
</protein>
<keyword evidence="2" id="KW-1185">Reference proteome</keyword>
<name>A0ACC0CFA9_CATRO</name>
<evidence type="ECO:0000313" key="2">
    <source>
        <dbReference type="Proteomes" id="UP001060085"/>
    </source>
</evidence>
<organism evidence="1 2">
    <name type="scientific">Catharanthus roseus</name>
    <name type="common">Madagascar periwinkle</name>
    <name type="synonym">Vinca rosea</name>
    <dbReference type="NCBI Taxonomy" id="4058"/>
    <lineage>
        <taxon>Eukaryota</taxon>
        <taxon>Viridiplantae</taxon>
        <taxon>Streptophyta</taxon>
        <taxon>Embryophyta</taxon>
        <taxon>Tracheophyta</taxon>
        <taxon>Spermatophyta</taxon>
        <taxon>Magnoliopsida</taxon>
        <taxon>eudicotyledons</taxon>
        <taxon>Gunneridae</taxon>
        <taxon>Pentapetalae</taxon>
        <taxon>asterids</taxon>
        <taxon>lamiids</taxon>
        <taxon>Gentianales</taxon>
        <taxon>Apocynaceae</taxon>
        <taxon>Rauvolfioideae</taxon>
        <taxon>Vinceae</taxon>
        <taxon>Catharanthinae</taxon>
        <taxon>Catharanthus</taxon>
    </lineage>
</organism>
<sequence length="130" mass="14575">MTNKAKNNESLCEKSLQVVINIIKLSSFSLAKMSPQTPGTSKKAITTRSPQPARFRGSLKSQKLQKPVSYLLEPVEGGKSMYIMSDKEKNVDGMASDYIRKVYKKIHNSESSAQKKTPNFSTYMQSPHIM</sequence>
<dbReference type="EMBL" id="CM044701">
    <property type="protein sequence ID" value="KAI5683580.1"/>
    <property type="molecule type" value="Genomic_DNA"/>
</dbReference>
<dbReference type="Proteomes" id="UP001060085">
    <property type="component" value="Linkage Group LG01"/>
</dbReference>